<name>A0A8S3E9L5_9BILA</name>
<dbReference type="Proteomes" id="UP000681967">
    <property type="component" value="Unassembled WGS sequence"/>
</dbReference>
<organism evidence="1 2">
    <name type="scientific">Rotaria magnacalcarata</name>
    <dbReference type="NCBI Taxonomy" id="392030"/>
    <lineage>
        <taxon>Eukaryota</taxon>
        <taxon>Metazoa</taxon>
        <taxon>Spiralia</taxon>
        <taxon>Gnathifera</taxon>
        <taxon>Rotifera</taxon>
        <taxon>Eurotatoria</taxon>
        <taxon>Bdelloidea</taxon>
        <taxon>Philodinida</taxon>
        <taxon>Philodinidae</taxon>
        <taxon>Rotaria</taxon>
    </lineage>
</organism>
<accession>A0A8S3E9L5</accession>
<gene>
    <name evidence="1" type="ORF">BYL167_LOCUS57014</name>
</gene>
<sequence>KNVTTPIRVKGGGDRGRIAKGWQRTRNGHCPTSNDDAHTINTASTTTAFTSCTDPKAMPLSSPTTDSNLILALKNTKIKFYFKYQLQGGDDTSSPDTQPDEDNFIKLIEPIKMPTFNGSRLARVVTTDSTINRSMDKDSCSQSMEQNYFMPLLIGQERLEMKMESLYNNQMKIQKRFKQKTSMVLKNLFLKTTKIIDQLLYLKFY</sequence>
<dbReference type="AlphaFoldDB" id="A0A8S3E9L5"/>
<evidence type="ECO:0000313" key="2">
    <source>
        <dbReference type="Proteomes" id="UP000681967"/>
    </source>
</evidence>
<comment type="caution">
    <text evidence="1">The sequence shown here is derived from an EMBL/GenBank/DDBJ whole genome shotgun (WGS) entry which is preliminary data.</text>
</comment>
<dbReference type="EMBL" id="CAJOBH010224090">
    <property type="protein sequence ID" value="CAF5041738.1"/>
    <property type="molecule type" value="Genomic_DNA"/>
</dbReference>
<evidence type="ECO:0000313" key="1">
    <source>
        <dbReference type="EMBL" id="CAF5041738.1"/>
    </source>
</evidence>
<reference evidence="1" key="1">
    <citation type="submission" date="2021-02" db="EMBL/GenBank/DDBJ databases">
        <authorList>
            <person name="Nowell W R."/>
        </authorList>
    </citation>
    <scope>NUCLEOTIDE SEQUENCE</scope>
</reference>
<feature type="non-terminal residue" evidence="1">
    <location>
        <position position="1"/>
    </location>
</feature>
<proteinExistence type="predicted"/>
<protein>
    <submittedName>
        <fullName evidence="1">Uncharacterized protein</fullName>
    </submittedName>
</protein>